<sequence>MKLFHGSKTYFSEFSTDYLGTAESGDIHAIWFADNFNAARNHCYKIRSLAHRSVWVYECELLSDTAVLNTNLPFAQQPDIQKKLDDTLPVCISVQSHYDVLFCDYHRYSKGIINGVKITADHKINLLRAAGIDAISDYERGMQDSHLHGDTTVVLTPEKIRILRIHEV</sequence>
<evidence type="ECO:0000313" key="1">
    <source>
        <dbReference type="EMBL" id="STS20985.1"/>
    </source>
</evidence>
<dbReference type="EMBL" id="UGHP01000002">
    <property type="protein sequence ID" value="STS20985.1"/>
    <property type="molecule type" value="Genomic_DNA"/>
</dbReference>
<dbReference type="RefSeq" id="WP_043495530.1">
    <property type="nucleotide sequence ID" value="NZ_CP139993.1"/>
</dbReference>
<name>A0A377TEG9_HAFAL</name>
<reference evidence="1 2" key="1">
    <citation type="submission" date="2018-06" db="EMBL/GenBank/DDBJ databases">
        <authorList>
            <consortium name="Pathogen Informatics"/>
            <person name="Doyle S."/>
        </authorList>
    </citation>
    <scope>NUCLEOTIDE SEQUENCE [LARGE SCALE GENOMIC DNA]</scope>
    <source>
        <strain evidence="1 2">NCTC8105</strain>
    </source>
</reference>
<accession>A0A377TEG9</accession>
<evidence type="ECO:0000313" key="2">
    <source>
        <dbReference type="Proteomes" id="UP000254821"/>
    </source>
</evidence>
<dbReference type="Proteomes" id="UP000254821">
    <property type="component" value="Unassembled WGS sequence"/>
</dbReference>
<organism evidence="1 2">
    <name type="scientific">Hafnia alvei</name>
    <dbReference type="NCBI Taxonomy" id="569"/>
    <lineage>
        <taxon>Bacteria</taxon>
        <taxon>Pseudomonadati</taxon>
        <taxon>Pseudomonadota</taxon>
        <taxon>Gammaproteobacteria</taxon>
        <taxon>Enterobacterales</taxon>
        <taxon>Hafniaceae</taxon>
        <taxon>Hafnia</taxon>
    </lineage>
</organism>
<dbReference type="AlphaFoldDB" id="A0A377TEG9"/>
<protein>
    <submittedName>
        <fullName evidence="1">Uncharacterized protein</fullName>
    </submittedName>
</protein>
<gene>
    <name evidence="1" type="ORF">NCTC8105_05134</name>
</gene>
<proteinExistence type="predicted"/>